<dbReference type="EC" id="3.6.4.13" evidence="15"/>
<evidence type="ECO:0000256" key="14">
    <source>
        <dbReference type="RuleBase" id="RU000492"/>
    </source>
</evidence>
<dbReference type="SMART" id="SM00487">
    <property type="entry name" value="DEXDc"/>
    <property type="match status" value="1"/>
</dbReference>
<dbReference type="GO" id="GO:0016887">
    <property type="term" value="F:ATP hydrolysis activity"/>
    <property type="evidence" value="ECO:0007669"/>
    <property type="project" value="RHEA"/>
</dbReference>
<feature type="compositionally biased region" description="Basic and acidic residues" evidence="16">
    <location>
        <begin position="1"/>
        <end position="20"/>
    </location>
</feature>
<dbReference type="Gene3D" id="3.40.50.300">
    <property type="entry name" value="P-loop containing nucleotide triphosphate hydrolases"/>
    <property type="match status" value="2"/>
</dbReference>
<evidence type="ECO:0000256" key="4">
    <source>
        <dbReference type="ARBA" id="ARBA00022741"/>
    </source>
</evidence>
<dbReference type="InterPro" id="IPR011545">
    <property type="entry name" value="DEAD/DEAH_box_helicase_dom"/>
</dbReference>
<dbReference type="InterPro" id="IPR014001">
    <property type="entry name" value="Helicase_ATP-bd"/>
</dbReference>
<feature type="domain" description="DEAD-box RNA helicase Q" evidence="19">
    <location>
        <begin position="36"/>
        <end position="64"/>
    </location>
</feature>
<reference evidence="21" key="1">
    <citation type="journal article" date="2012" name="G3 (Bethesda)">
        <title>Pichia sorbitophila, an interspecies yeast hybrid reveals early steps of genome resolution following polyploidization.</title>
        <authorList>
            <person name="Leh Louis V."/>
            <person name="Despons L."/>
            <person name="Friedrich A."/>
            <person name="Martin T."/>
            <person name="Durrens P."/>
            <person name="Casaregola S."/>
            <person name="Neuveglise C."/>
            <person name="Fairhead C."/>
            <person name="Marck C."/>
            <person name="Cruz J.A."/>
            <person name="Straub M.L."/>
            <person name="Kugler V."/>
            <person name="Sacerdot C."/>
            <person name="Uzunov Z."/>
            <person name="Thierry A."/>
            <person name="Weiss S."/>
            <person name="Bleykasten C."/>
            <person name="De Montigny J."/>
            <person name="Jacques N."/>
            <person name="Jung P."/>
            <person name="Lemaire M."/>
            <person name="Mallet S."/>
            <person name="Morel G."/>
            <person name="Richard G.F."/>
            <person name="Sarkar A."/>
            <person name="Savel G."/>
            <person name="Schacherer J."/>
            <person name="Seret M.L."/>
            <person name="Talla E."/>
            <person name="Samson G."/>
            <person name="Jubin C."/>
            <person name="Poulain J."/>
            <person name="Vacherie B."/>
            <person name="Barbe V."/>
            <person name="Pelletier E."/>
            <person name="Sherman D.J."/>
            <person name="Westhof E."/>
            <person name="Weissenbach J."/>
            <person name="Baret P.V."/>
            <person name="Wincker P."/>
            <person name="Gaillardin C."/>
            <person name="Dujon B."/>
            <person name="Souciet J.L."/>
        </authorList>
    </citation>
    <scope>NUCLEOTIDE SEQUENCE [LARGE SCALE GENOMIC DNA]</scope>
    <source>
        <strain evidence="21">CBS 270.75 / DBVPG 7215 / KCTC 17166 / NRRL Y-17582</strain>
    </source>
</reference>
<evidence type="ECO:0000256" key="9">
    <source>
        <dbReference type="ARBA" id="ARBA00023242"/>
    </source>
</evidence>
<keyword evidence="21" id="KW-1185">Reference proteome</keyword>
<dbReference type="InterPro" id="IPR001650">
    <property type="entry name" value="Helicase_C-like"/>
</dbReference>
<protein>
    <recommendedName>
        <fullName evidence="15">ATP-dependent RNA helicase</fullName>
        <ecNumber evidence="15">3.6.4.13</ecNumber>
    </recommendedName>
</protein>
<dbReference type="eggNOG" id="KOG0342">
    <property type="taxonomic scope" value="Eukaryota"/>
</dbReference>
<evidence type="ECO:0000256" key="1">
    <source>
        <dbReference type="ARBA" id="ARBA00004604"/>
    </source>
</evidence>
<dbReference type="STRING" id="931890.G8JSR5"/>
<dbReference type="PROSITE" id="PS51194">
    <property type="entry name" value="HELICASE_CTER"/>
    <property type="match status" value="1"/>
</dbReference>
<dbReference type="Pfam" id="PF13959">
    <property type="entry name" value="CTE_SPB4"/>
    <property type="match status" value="1"/>
</dbReference>
<keyword evidence="9" id="KW-0539">Nucleus</keyword>
<keyword evidence="6 14" id="KW-0347">Helicase</keyword>
<dbReference type="KEGG" id="erc:Ecym_4775"/>
<dbReference type="SUPFAM" id="SSF52540">
    <property type="entry name" value="P-loop containing nucleoside triphosphate hydrolases"/>
    <property type="match status" value="1"/>
</dbReference>
<dbReference type="HOGENOM" id="CLU_003041_26_5_1"/>
<dbReference type="GO" id="GO:0000463">
    <property type="term" value="P:maturation of LSU-rRNA from tricistronic rRNA transcript (SSU-rRNA, 5.8S rRNA, LSU-rRNA)"/>
    <property type="evidence" value="ECO:0007669"/>
    <property type="project" value="EnsemblFungi"/>
</dbReference>
<dbReference type="InterPro" id="IPR014014">
    <property type="entry name" value="RNA_helicase_DEAD_Q_motif"/>
</dbReference>
<comment type="similarity">
    <text evidence="11">Belongs to the DEAD box helicase family. DDX18/HAS1 subfamily.</text>
</comment>
<comment type="catalytic activity">
    <reaction evidence="12 15">
        <text>ATP + H2O = ADP + phosphate + H(+)</text>
        <dbReference type="Rhea" id="RHEA:13065"/>
        <dbReference type="ChEBI" id="CHEBI:15377"/>
        <dbReference type="ChEBI" id="CHEBI:15378"/>
        <dbReference type="ChEBI" id="CHEBI:30616"/>
        <dbReference type="ChEBI" id="CHEBI:43474"/>
        <dbReference type="ChEBI" id="CHEBI:456216"/>
        <dbReference type="EC" id="3.6.4.13"/>
    </reaction>
</comment>
<dbReference type="OrthoDB" id="10259640at2759"/>
<evidence type="ECO:0000256" key="6">
    <source>
        <dbReference type="ARBA" id="ARBA00022806"/>
    </source>
</evidence>
<evidence type="ECO:0000256" key="11">
    <source>
        <dbReference type="ARBA" id="ARBA00024357"/>
    </source>
</evidence>
<dbReference type="InterPro" id="IPR027417">
    <property type="entry name" value="P-loop_NTPase"/>
</dbReference>
<gene>
    <name evidence="20" type="ordered locus">Ecym_4775</name>
</gene>
<keyword evidence="5 14" id="KW-0378">Hydrolase</keyword>
<evidence type="ECO:0000256" key="5">
    <source>
        <dbReference type="ARBA" id="ARBA00022801"/>
    </source>
</evidence>
<keyword evidence="4 14" id="KW-0547">Nucleotide-binding</keyword>
<dbReference type="GO" id="GO:0003723">
    <property type="term" value="F:RNA binding"/>
    <property type="evidence" value="ECO:0007669"/>
    <property type="project" value="UniProtKB-UniRule"/>
</dbReference>
<dbReference type="GO" id="GO:0005524">
    <property type="term" value="F:ATP binding"/>
    <property type="evidence" value="ECO:0007669"/>
    <property type="project" value="UniProtKB-UniRule"/>
</dbReference>
<dbReference type="GO" id="GO:0005635">
    <property type="term" value="C:nuclear envelope"/>
    <property type="evidence" value="ECO:0007669"/>
    <property type="project" value="EnsemblFungi"/>
</dbReference>
<dbReference type="AlphaFoldDB" id="G8JSR5"/>
<evidence type="ECO:0000256" key="16">
    <source>
        <dbReference type="SAM" id="MobiDB-lite"/>
    </source>
</evidence>
<evidence type="ECO:0000313" key="20">
    <source>
        <dbReference type="EMBL" id="AET39787.1"/>
    </source>
</evidence>
<dbReference type="Proteomes" id="UP000006790">
    <property type="component" value="Chromosome 4"/>
</dbReference>
<evidence type="ECO:0000259" key="19">
    <source>
        <dbReference type="PROSITE" id="PS51195"/>
    </source>
</evidence>
<dbReference type="GeneID" id="11471676"/>
<evidence type="ECO:0000256" key="8">
    <source>
        <dbReference type="ARBA" id="ARBA00022884"/>
    </source>
</evidence>
<dbReference type="RefSeq" id="XP_003646604.1">
    <property type="nucleotide sequence ID" value="XM_003646556.1"/>
</dbReference>
<dbReference type="GO" id="GO:0042802">
    <property type="term" value="F:identical protein binding"/>
    <property type="evidence" value="ECO:0007669"/>
    <property type="project" value="EnsemblFungi"/>
</dbReference>
<dbReference type="GO" id="GO:0032040">
    <property type="term" value="C:small-subunit processome"/>
    <property type="evidence" value="ECO:0007669"/>
    <property type="project" value="EnsemblFungi"/>
</dbReference>
<dbReference type="PROSITE" id="PS51192">
    <property type="entry name" value="HELICASE_ATP_BIND_1"/>
    <property type="match status" value="1"/>
</dbReference>
<keyword evidence="3" id="KW-0698">rRNA processing</keyword>
<dbReference type="GO" id="GO:0000462">
    <property type="term" value="P:maturation of SSU-rRNA from tricistronic rRNA transcript (SSU-rRNA, 5.8S rRNA, LSU-rRNA)"/>
    <property type="evidence" value="ECO:0007669"/>
    <property type="project" value="EnsemblFungi"/>
</dbReference>
<evidence type="ECO:0000256" key="7">
    <source>
        <dbReference type="ARBA" id="ARBA00022840"/>
    </source>
</evidence>
<dbReference type="GO" id="GO:0030687">
    <property type="term" value="C:preribosome, large subunit precursor"/>
    <property type="evidence" value="ECO:0007669"/>
    <property type="project" value="EnsemblFungi"/>
</dbReference>
<evidence type="ECO:0000313" key="21">
    <source>
        <dbReference type="Proteomes" id="UP000006790"/>
    </source>
</evidence>
<dbReference type="EMBL" id="CP002500">
    <property type="protein sequence ID" value="AET39787.1"/>
    <property type="molecule type" value="Genomic_DNA"/>
</dbReference>
<dbReference type="PROSITE" id="PS00039">
    <property type="entry name" value="DEAD_ATP_HELICASE"/>
    <property type="match status" value="1"/>
</dbReference>
<evidence type="ECO:0000256" key="3">
    <source>
        <dbReference type="ARBA" id="ARBA00022552"/>
    </source>
</evidence>
<evidence type="ECO:0000256" key="15">
    <source>
        <dbReference type="RuleBase" id="RU365068"/>
    </source>
</evidence>
<evidence type="ECO:0000259" key="18">
    <source>
        <dbReference type="PROSITE" id="PS51194"/>
    </source>
</evidence>
<feature type="region of interest" description="Disordered" evidence="16">
    <location>
        <begin position="1"/>
        <end position="31"/>
    </location>
</feature>
<comment type="function">
    <text evidence="15">RNA helicase.</text>
</comment>
<dbReference type="FunCoup" id="G8JSR5">
    <property type="interactions" value="1211"/>
</dbReference>
<dbReference type="InParanoid" id="G8JSR5"/>
<dbReference type="CDD" id="cd18787">
    <property type="entry name" value="SF2_C_DEAD"/>
    <property type="match status" value="1"/>
</dbReference>
<evidence type="ECO:0000256" key="13">
    <source>
        <dbReference type="PROSITE-ProRule" id="PRU00552"/>
    </source>
</evidence>
<evidence type="ECO:0000256" key="2">
    <source>
        <dbReference type="ARBA" id="ARBA00022517"/>
    </source>
</evidence>
<organism evidence="20 21">
    <name type="scientific">Eremothecium cymbalariae (strain CBS 270.75 / DBVPG 7215 / KCTC 17166 / NRRL Y-17582)</name>
    <name type="common">Yeast</name>
    <dbReference type="NCBI Taxonomy" id="931890"/>
    <lineage>
        <taxon>Eukaryota</taxon>
        <taxon>Fungi</taxon>
        <taxon>Dikarya</taxon>
        <taxon>Ascomycota</taxon>
        <taxon>Saccharomycotina</taxon>
        <taxon>Saccharomycetes</taxon>
        <taxon>Saccharomycetales</taxon>
        <taxon>Saccharomycetaceae</taxon>
        <taxon>Eremothecium</taxon>
    </lineage>
</organism>
<feature type="domain" description="Helicase ATP-binding" evidence="17">
    <location>
        <begin position="67"/>
        <end position="243"/>
    </location>
</feature>
<dbReference type="FunFam" id="3.40.50.300:FF:000379">
    <property type="entry name" value="RNA helicase"/>
    <property type="match status" value="1"/>
</dbReference>
<feature type="short sequence motif" description="Q motif" evidence="13">
    <location>
        <begin position="36"/>
        <end position="64"/>
    </location>
</feature>
<accession>G8JSR5</accession>
<comment type="domain">
    <text evidence="15">The Q motif is unique to and characteristic of the DEAD box family of RNA helicases and controls ATP binding and hydrolysis.</text>
</comment>
<dbReference type="Pfam" id="PF00271">
    <property type="entry name" value="Helicase_C"/>
    <property type="match status" value="1"/>
</dbReference>
<dbReference type="OMA" id="LMEFHSQ"/>
<comment type="function">
    <text evidence="10">ATP-dependent RNA helicase involved in 40S ribosomal subunit biogenesis. Required for the processing and cleavage of 35S pre-rRNA at sites A0, A1, and A2, leading to mature 18S rRNA.</text>
</comment>
<dbReference type="PROSITE" id="PS51195">
    <property type="entry name" value="Q_MOTIF"/>
    <property type="match status" value="1"/>
</dbReference>
<dbReference type="InterPro" id="IPR000629">
    <property type="entry name" value="RNA-helicase_DEAD-box_CS"/>
</dbReference>
<sequence length="500" mass="56043">MATPDSRVEVEVDSKKRPSSDDEIADNMGSETKAVEKFDELGLSKQTLKAIEKMGFTTMTQVQAKTIPPLMAGRDVLGAAKTGSGKTLAFLIPAIEMLHSLKFKPRNGTGVIVITPTRELALQIFGVARELMEFHSQTFGIVIGGANRRQEAEKLSKGVNLIIATPGRLLDHLQNTKGFIFKNLKALIIDEADRILEIGFEDEMKQIIKILPNEDRQSMLFSATQTTKVEDLARISLRPGPLFINVDSEKETSTVDGLEQGYVVCESDKRFLLLFTFLKKFQTKKIIVFLSSCNSVRYYAELLNYIDLPVLELHGKQKQQKRTNTFFEFCNAQRGILVCTDVAARGLDIPAVDWIIQFDPPDDPRDYIHRVGRTARGTKGKGKSLMFLTPNELGFLRYLKAAKVPLNEYEFPANKIANVQSQLEKLLKTNYELNRIAKDGYRSYLQAYASHSLKTVYQIDKLDLVKVAKSYGFSVPPKVNITIGASGKTPTNKKRKVSNH</sequence>
<dbReference type="FunFam" id="3.40.50.300:FF:000460">
    <property type="entry name" value="RNA helicase"/>
    <property type="match status" value="1"/>
</dbReference>
<keyword evidence="2" id="KW-0690">Ribosome biogenesis</keyword>
<keyword evidence="8 15" id="KW-0694">RNA-binding</keyword>
<dbReference type="PANTHER" id="PTHR24031">
    <property type="entry name" value="RNA HELICASE"/>
    <property type="match status" value="1"/>
</dbReference>
<dbReference type="Pfam" id="PF00270">
    <property type="entry name" value="DEAD"/>
    <property type="match status" value="1"/>
</dbReference>
<dbReference type="SMART" id="SM00490">
    <property type="entry name" value="HELICc"/>
    <property type="match status" value="1"/>
</dbReference>
<evidence type="ECO:0000259" key="17">
    <source>
        <dbReference type="PROSITE" id="PS51192"/>
    </source>
</evidence>
<evidence type="ECO:0000256" key="10">
    <source>
        <dbReference type="ARBA" id="ARBA00024310"/>
    </source>
</evidence>
<dbReference type="GO" id="GO:1990417">
    <property type="term" value="P:snoRNA release from pre-rRNA"/>
    <property type="evidence" value="ECO:0007669"/>
    <property type="project" value="EnsemblFungi"/>
</dbReference>
<name>G8JSR5_ERECY</name>
<evidence type="ECO:0000256" key="12">
    <source>
        <dbReference type="ARBA" id="ARBA00047984"/>
    </source>
</evidence>
<dbReference type="InterPro" id="IPR044773">
    <property type="entry name" value="DDX18/Has1_DEADc"/>
</dbReference>
<keyword evidence="7 14" id="KW-0067">ATP-binding</keyword>
<dbReference type="InterPro" id="IPR025313">
    <property type="entry name" value="SPB4-like_CTE"/>
</dbReference>
<feature type="domain" description="Helicase C-terminal" evidence="18">
    <location>
        <begin position="257"/>
        <end position="427"/>
    </location>
</feature>
<dbReference type="SMART" id="SM01178">
    <property type="entry name" value="DUF4217"/>
    <property type="match status" value="1"/>
</dbReference>
<comment type="subcellular location">
    <subcellularLocation>
        <location evidence="1">Nucleus</location>
        <location evidence="1">Nucleolus</location>
    </subcellularLocation>
</comment>
<proteinExistence type="inferred from homology"/>
<dbReference type="GO" id="GO:0003724">
    <property type="term" value="F:RNA helicase activity"/>
    <property type="evidence" value="ECO:0007669"/>
    <property type="project" value="UniProtKB-EC"/>
</dbReference>
<dbReference type="CDD" id="cd17942">
    <property type="entry name" value="DEADc_DDX18"/>
    <property type="match status" value="1"/>
</dbReference>